<proteinExistence type="inferred from homology"/>
<dbReference type="PROSITE" id="PS51885">
    <property type="entry name" value="NEPRILYSIN"/>
    <property type="match status" value="1"/>
</dbReference>
<dbReference type="GO" id="GO:0046872">
    <property type="term" value="F:metal ion binding"/>
    <property type="evidence" value="ECO:0007669"/>
    <property type="project" value="UniProtKB-KW"/>
</dbReference>
<feature type="domain" description="Peptidase M13 N-terminal" evidence="11">
    <location>
        <begin position="85"/>
        <end position="441"/>
    </location>
</feature>
<dbReference type="OrthoDB" id="6475849at2759"/>
<dbReference type="Proteomes" id="UP001153636">
    <property type="component" value="Chromosome 6"/>
</dbReference>
<evidence type="ECO:0000256" key="6">
    <source>
        <dbReference type="ARBA" id="ARBA00022801"/>
    </source>
</evidence>
<reference evidence="12" key="1">
    <citation type="submission" date="2022-01" db="EMBL/GenBank/DDBJ databases">
        <authorList>
            <person name="King R."/>
        </authorList>
    </citation>
    <scope>NUCLEOTIDE SEQUENCE</scope>
</reference>
<comment type="subcellular location">
    <subcellularLocation>
        <location evidence="2">Cell membrane</location>
        <topology evidence="2">Single-pass type II membrane protein</topology>
    </subcellularLocation>
</comment>
<name>A0A9P0D808_9CUCU</name>
<evidence type="ECO:0000259" key="11">
    <source>
        <dbReference type="Pfam" id="PF05649"/>
    </source>
</evidence>
<accession>A0A9P0D808</accession>
<evidence type="ECO:0000256" key="4">
    <source>
        <dbReference type="ARBA" id="ARBA00022670"/>
    </source>
</evidence>
<dbReference type="PANTHER" id="PTHR11733">
    <property type="entry name" value="ZINC METALLOPROTEASE FAMILY M13 NEPRILYSIN-RELATED"/>
    <property type="match status" value="1"/>
</dbReference>
<protein>
    <submittedName>
        <fullName evidence="12">Uncharacterized protein</fullName>
    </submittedName>
</protein>
<evidence type="ECO:0000259" key="10">
    <source>
        <dbReference type="Pfam" id="PF01431"/>
    </source>
</evidence>
<dbReference type="GO" id="GO:0005886">
    <property type="term" value="C:plasma membrane"/>
    <property type="evidence" value="ECO:0007669"/>
    <property type="project" value="UniProtKB-SubCell"/>
</dbReference>
<keyword evidence="9" id="KW-0472">Membrane</keyword>
<evidence type="ECO:0000256" key="3">
    <source>
        <dbReference type="ARBA" id="ARBA00007357"/>
    </source>
</evidence>
<comment type="similarity">
    <text evidence="3">Belongs to the peptidase M13 family.</text>
</comment>
<dbReference type="GO" id="GO:0016485">
    <property type="term" value="P:protein processing"/>
    <property type="evidence" value="ECO:0007669"/>
    <property type="project" value="TreeGrafter"/>
</dbReference>
<dbReference type="InterPro" id="IPR024079">
    <property type="entry name" value="MetalloPept_cat_dom_sf"/>
</dbReference>
<evidence type="ECO:0000256" key="9">
    <source>
        <dbReference type="SAM" id="Phobius"/>
    </source>
</evidence>
<comment type="cofactor">
    <cofactor evidence="1">
        <name>Zn(2+)</name>
        <dbReference type="ChEBI" id="CHEBI:29105"/>
    </cofactor>
</comment>
<feature type="transmembrane region" description="Helical" evidence="9">
    <location>
        <begin position="25"/>
        <end position="51"/>
    </location>
</feature>
<evidence type="ECO:0000256" key="7">
    <source>
        <dbReference type="ARBA" id="ARBA00022833"/>
    </source>
</evidence>
<evidence type="ECO:0000313" key="13">
    <source>
        <dbReference type="Proteomes" id="UP001153636"/>
    </source>
</evidence>
<keyword evidence="9" id="KW-1133">Transmembrane helix</keyword>
<keyword evidence="8" id="KW-0482">Metalloprotease</keyword>
<dbReference type="AlphaFoldDB" id="A0A9P0D808"/>
<keyword evidence="4" id="KW-0645">Protease</keyword>
<evidence type="ECO:0000256" key="2">
    <source>
        <dbReference type="ARBA" id="ARBA00004401"/>
    </source>
</evidence>
<organism evidence="12 13">
    <name type="scientific">Psylliodes chrysocephalus</name>
    <dbReference type="NCBI Taxonomy" id="3402493"/>
    <lineage>
        <taxon>Eukaryota</taxon>
        <taxon>Metazoa</taxon>
        <taxon>Ecdysozoa</taxon>
        <taxon>Arthropoda</taxon>
        <taxon>Hexapoda</taxon>
        <taxon>Insecta</taxon>
        <taxon>Pterygota</taxon>
        <taxon>Neoptera</taxon>
        <taxon>Endopterygota</taxon>
        <taxon>Coleoptera</taxon>
        <taxon>Polyphaga</taxon>
        <taxon>Cucujiformia</taxon>
        <taxon>Chrysomeloidea</taxon>
        <taxon>Chrysomelidae</taxon>
        <taxon>Galerucinae</taxon>
        <taxon>Alticini</taxon>
        <taxon>Psylliodes</taxon>
    </lineage>
</organism>
<evidence type="ECO:0000313" key="12">
    <source>
        <dbReference type="EMBL" id="CAH1111918.1"/>
    </source>
</evidence>
<dbReference type="InterPro" id="IPR008753">
    <property type="entry name" value="Peptidase_M13_N"/>
</dbReference>
<dbReference type="Gene3D" id="1.10.1380.10">
    <property type="entry name" value="Neutral endopeptidase , domain2"/>
    <property type="match status" value="1"/>
</dbReference>
<gene>
    <name evidence="12" type="ORF">PSYICH_LOCUS11922</name>
</gene>
<dbReference type="InterPro" id="IPR042089">
    <property type="entry name" value="Peptidase_M13_dom_2"/>
</dbReference>
<dbReference type="Pfam" id="PF01431">
    <property type="entry name" value="Peptidase_M13"/>
    <property type="match status" value="1"/>
</dbReference>
<keyword evidence="7" id="KW-0862">Zinc</keyword>
<dbReference type="InterPro" id="IPR018497">
    <property type="entry name" value="Peptidase_M13_C"/>
</dbReference>
<keyword evidence="6" id="KW-0378">Hydrolase</keyword>
<evidence type="ECO:0000256" key="5">
    <source>
        <dbReference type="ARBA" id="ARBA00022723"/>
    </source>
</evidence>
<dbReference type="SUPFAM" id="SSF55486">
    <property type="entry name" value="Metalloproteases ('zincins'), catalytic domain"/>
    <property type="match status" value="1"/>
</dbReference>
<dbReference type="PANTHER" id="PTHR11733:SF208">
    <property type="entry name" value="PEPTIDASE M13 C-TERMINAL DOMAIN-CONTAINING PROTEIN"/>
    <property type="match status" value="1"/>
</dbReference>
<evidence type="ECO:0000256" key="8">
    <source>
        <dbReference type="ARBA" id="ARBA00023049"/>
    </source>
</evidence>
<dbReference type="InterPro" id="IPR000718">
    <property type="entry name" value="Peptidase_M13"/>
</dbReference>
<sequence>MESQVDESKPKLSREKQYFKEKEHFTIHIFTLYEIFFVIVVVLFIIMIAVFRTDRTKFIDNICLSADCVNSSEFFLDIINNSINPCENFYEFACGGYEGPTSTLEEAQLRVVNEFKSLTTGNINENDPLSVKKQKKYYTACMNTSAIEEDDNRSLKKIFEKLGGWPPLFYEWVNSYNFEKIIETCIDLGLSYDWFVDVGVNDEDSENVTLRISAPKTANKIERQYKDNYQLLIENILKILRANNSLDYISEAAKSIVEFENSLAHIISESGNTYSKTSIEELRIGFPSLPWDALTKHVYIKENATIEGAISYFPRLIRFLEKNSPRTKVNYILWKITENLYQFLPRHIRREFEAYKLVTKNETDLPRNLFCFKISETIFAYVSESAYAQKYAPDRETVKRIFKNIKIIMHDHINASKWMNHTHKAYALNKLQKVKIMIGGPDEVFDTRKFDEFLGIDKIDILNLNNTLDIVRAVDKSRDKYNLNLRRKQITDLRARLYQGIVNIHSTKYLPPDNLIYLPAAFIGGVFDYQKGLNFRNYSVLGIVIAHELAHAFGILDTYDPFQEKSKMTWSNSSFQAFLNESQCLMDQCLEMDGLEFTNNTQCIKTFEENFADYASVDIAYEAFKRTKAEGINQLPGLKYQIDQLFWISYAATMCDSINNKTTNGTFLLSHLEPSKRILGSYRNSKYFAGDFGCQNGSYMNPVDKCVVL</sequence>
<dbReference type="Gene3D" id="3.40.390.10">
    <property type="entry name" value="Collagenase (Catalytic Domain)"/>
    <property type="match status" value="1"/>
</dbReference>
<keyword evidence="9" id="KW-0812">Transmembrane</keyword>
<dbReference type="CDD" id="cd08662">
    <property type="entry name" value="M13"/>
    <property type="match status" value="1"/>
</dbReference>
<evidence type="ECO:0000256" key="1">
    <source>
        <dbReference type="ARBA" id="ARBA00001947"/>
    </source>
</evidence>
<feature type="domain" description="Peptidase M13 C-terminal" evidence="10">
    <location>
        <begin position="509"/>
        <end position="707"/>
    </location>
</feature>
<keyword evidence="13" id="KW-1185">Reference proteome</keyword>
<dbReference type="EMBL" id="OV651818">
    <property type="protein sequence ID" value="CAH1111918.1"/>
    <property type="molecule type" value="Genomic_DNA"/>
</dbReference>
<keyword evidence="5" id="KW-0479">Metal-binding</keyword>
<dbReference type="Pfam" id="PF05649">
    <property type="entry name" value="Peptidase_M13_N"/>
    <property type="match status" value="1"/>
</dbReference>
<dbReference type="GO" id="GO:0004222">
    <property type="term" value="F:metalloendopeptidase activity"/>
    <property type="evidence" value="ECO:0007669"/>
    <property type="project" value="InterPro"/>
</dbReference>